<dbReference type="EMBL" id="KZ819799">
    <property type="protein sequence ID" value="PWN52072.1"/>
    <property type="molecule type" value="Genomic_DNA"/>
</dbReference>
<keyword evidence="2" id="KW-1185">Reference proteome</keyword>
<organism evidence="1 2">
    <name type="scientific">Violaceomyces palustris</name>
    <dbReference type="NCBI Taxonomy" id="1673888"/>
    <lineage>
        <taxon>Eukaryota</taxon>
        <taxon>Fungi</taxon>
        <taxon>Dikarya</taxon>
        <taxon>Basidiomycota</taxon>
        <taxon>Ustilaginomycotina</taxon>
        <taxon>Ustilaginomycetes</taxon>
        <taxon>Violaceomycetales</taxon>
        <taxon>Violaceomycetaceae</taxon>
        <taxon>Violaceomyces</taxon>
    </lineage>
</organism>
<reference evidence="1 2" key="1">
    <citation type="journal article" date="2018" name="Mol. Biol. Evol.">
        <title>Broad Genomic Sampling Reveals a Smut Pathogenic Ancestry of the Fungal Clade Ustilaginomycotina.</title>
        <authorList>
            <person name="Kijpornyongpan T."/>
            <person name="Mondo S.J."/>
            <person name="Barry K."/>
            <person name="Sandor L."/>
            <person name="Lee J."/>
            <person name="Lipzen A."/>
            <person name="Pangilinan J."/>
            <person name="LaButti K."/>
            <person name="Hainaut M."/>
            <person name="Henrissat B."/>
            <person name="Grigoriev I.V."/>
            <person name="Spatafora J.W."/>
            <person name="Aime M.C."/>
        </authorList>
    </citation>
    <scope>NUCLEOTIDE SEQUENCE [LARGE SCALE GENOMIC DNA]</scope>
    <source>
        <strain evidence="1 2">SA 807</strain>
    </source>
</reference>
<protein>
    <submittedName>
        <fullName evidence="1">Uncharacterized protein</fullName>
    </submittedName>
</protein>
<accession>A0ACD0P225</accession>
<evidence type="ECO:0000313" key="1">
    <source>
        <dbReference type="EMBL" id="PWN52072.1"/>
    </source>
</evidence>
<proteinExistence type="predicted"/>
<dbReference type="Proteomes" id="UP000245626">
    <property type="component" value="Unassembled WGS sequence"/>
</dbReference>
<gene>
    <name evidence="1" type="ORF">IE53DRAFT_385545</name>
</gene>
<sequence>MQSTASAIAAAAMSGVDINARAQSSRGSDGGARSSLGGGGATNSINGRPTGWGSINNNSINNSSRSSFSKAREPGFDSQEASNWLNQRWRMVSNSVNDPSLSPGDRPEVHKSQSNPTSAGGGGGAWGANKRTVHNHFTNDLWKAASAAGIK</sequence>
<name>A0ACD0P225_9BASI</name>
<evidence type="ECO:0000313" key="2">
    <source>
        <dbReference type="Proteomes" id="UP000245626"/>
    </source>
</evidence>